<evidence type="ECO:0000256" key="1">
    <source>
        <dbReference type="SAM" id="MobiDB-lite"/>
    </source>
</evidence>
<feature type="compositionally biased region" description="Basic and acidic residues" evidence="1">
    <location>
        <begin position="32"/>
        <end position="43"/>
    </location>
</feature>
<protein>
    <recommendedName>
        <fullName evidence="4">Stress-induced acidophilic repeat motif-containing protein</fullName>
    </recommendedName>
</protein>
<feature type="compositionally biased region" description="Basic and acidic residues" evidence="1">
    <location>
        <begin position="16"/>
        <end position="25"/>
    </location>
</feature>
<dbReference type="AlphaFoldDB" id="A0A1I7NW81"/>
<sequence>MAQEDRTSKRGFASMDAEKQREIARKGGASVPDHERSFSRNHELASQAGRKGGHESGGNFRNDPRRAAEAGRKGGQH</sequence>
<gene>
    <name evidence="2" type="ORF">SAMN04488557_3941</name>
</gene>
<keyword evidence="3" id="KW-1185">Reference proteome</keyword>
<organism evidence="2 3">
    <name type="scientific">Hyphomicrobium facile</name>
    <dbReference type="NCBI Taxonomy" id="51670"/>
    <lineage>
        <taxon>Bacteria</taxon>
        <taxon>Pseudomonadati</taxon>
        <taxon>Pseudomonadota</taxon>
        <taxon>Alphaproteobacteria</taxon>
        <taxon>Hyphomicrobiales</taxon>
        <taxon>Hyphomicrobiaceae</taxon>
        <taxon>Hyphomicrobium</taxon>
    </lineage>
</organism>
<dbReference type="STRING" id="51670.SAMN04488557_3941"/>
<name>A0A1I7NW81_9HYPH</name>
<dbReference type="EMBL" id="FPCH01000004">
    <property type="protein sequence ID" value="SFV38925.1"/>
    <property type="molecule type" value="Genomic_DNA"/>
</dbReference>
<reference evidence="3" key="1">
    <citation type="submission" date="2016-10" db="EMBL/GenBank/DDBJ databases">
        <authorList>
            <person name="Varghese N."/>
            <person name="Submissions S."/>
        </authorList>
    </citation>
    <scope>NUCLEOTIDE SEQUENCE [LARGE SCALE GENOMIC DNA]</scope>
    <source>
        <strain evidence="3">DSM 1565</strain>
    </source>
</reference>
<dbReference type="RefSeq" id="WP_092869432.1">
    <property type="nucleotide sequence ID" value="NZ_FPCH01000004.1"/>
</dbReference>
<dbReference type="Proteomes" id="UP000199423">
    <property type="component" value="Unassembled WGS sequence"/>
</dbReference>
<dbReference type="InterPro" id="IPR019626">
    <property type="entry name" value="Stress-induced_KGG_rpt"/>
</dbReference>
<evidence type="ECO:0008006" key="4">
    <source>
        <dbReference type="Google" id="ProtNLM"/>
    </source>
</evidence>
<evidence type="ECO:0000313" key="2">
    <source>
        <dbReference type="EMBL" id="SFV38925.1"/>
    </source>
</evidence>
<dbReference type="Pfam" id="PF10685">
    <property type="entry name" value="KGG"/>
    <property type="match status" value="3"/>
</dbReference>
<feature type="region of interest" description="Disordered" evidence="1">
    <location>
        <begin position="1"/>
        <end position="77"/>
    </location>
</feature>
<dbReference type="OrthoDB" id="4563254at2"/>
<accession>A0A1I7NW81</accession>
<proteinExistence type="predicted"/>
<evidence type="ECO:0000313" key="3">
    <source>
        <dbReference type="Proteomes" id="UP000199423"/>
    </source>
</evidence>
<feature type="compositionally biased region" description="Basic and acidic residues" evidence="1">
    <location>
        <begin position="62"/>
        <end position="77"/>
    </location>
</feature>